<evidence type="ECO:0000256" key="1">
    <source>
        <dbReference type="ARBA" id="ARBA00005622"/>
    </source>
</evidence>
<evidence type="ECO:0000256" key="3">
    <source>
        <dbReference type="SAM" id="SignalP"/>
    </source>
</evidence>
<dbReference type="PANTHER" id="PTHR40841">
    <property type="entry name" value="SIDEROPHORE TRIACETYLFUSARININE C ESTERASE"/>
    <property type="match status" value="1"/>
</dbReference>
<feature type="chain" id="PRO_5040978183" evidence="3">
    <location>
        <begin position="20"/>
        <end position="295"/>
    </location>
</feature>
<dbReference type="RefSeq" id="WP_254293037.1">
    <property type="nucleotide sequence ID" value="NZ_JAMLDX010000007.1"/>
</dbReference>
<dbReference type="SUPFAM" id="SSF53474">
    <property type="entry name" value="alpha/beta-Hydrolases"/>
    <property type="match status" value="1"/>
</dbReference>
<accession>A0A9X2KLK4</accession>
<dbReference type="InterPro" id="IPR000801">
    <property type="entry name" value="Esterase-like"/>
</dbReference>
<dbReference type="EMBL" id="JAMLDX010000007">
    <property type="protein sequence ID" value="MCP3730900.1"/>
    <property type="molecule type" value="Genomic_DNA"/>
</dbReference>
<dbReference type="GO" id="GO:0016788">
    <property type="term" value="F:hydrolase activity, acting on ester bonds"/>
    <property type="evidence" value="ECO:0007669"/>
    <property type="project" value="TreeGrafter"/>
</dbReference>
<dbReference type="InterPro" id="IPR029058">
    <property type="entry name" value="AB_hydrolase_fold"/>
</dbReference>
<gene>
    <name evidence="4" type="ORF">M9978_10710</name>
</gene>
<organism evidence="4 5">
    <name type="scientific">Sphingomonas tagetis</name>
    <dbReference type="NCBI Taxonomy" id="2949092"/>
    <lineage>
        <taxon>Bacteria</taxon>
        <taxon>Pseudomonadati</taxon>
        <taxon>Pseudomonadota</taxon>
        <taxon>Alphaproteobacteria</taxon>
        <taxon>Sphingomonadales</taxon>
        <taxon>Sphingomonadaceae</taxon>
        <taxon>Sphingomonas</taxon>
    </lineage>
</organism>
<feature type="signal peptide" evidence="3">
    <location>
        <begin position="1"/>
        <end position="19"/>
    </location>
</feature>
<dbReference type="Pfam" id="PF00756">
    <property type="entry name" value="Esterase"/>
    <property type="match status" value="1"/>
</dbReference>
<keyword evidence="3" id="KW-0732">Signal</keyword>
<proteinExistence type="inferred from homology"/>
<evidence type="ECO:0000313" key="5">
    <source>
        <dbReference type="Proteomes" id="UP001139451"/>
    </source>
</evidence>
<evidence type="ECO:0000313" key="4">
    <source>
        <dbReference type="EMBL" id="MCP3730900.1"/>
    </source>
</evidence>
<comment type="caution">
    <text evidence="4">The sequence shown here is derived from an EMBL/GenBank/DDBJ whole genome shotgun (WGS) entry which is preliminary data.</text>
</comment>
<comment type="similarity">
    <text evidence="1">Belongs to the esterase D family.</text>
</comment>
<dbReference type="Gene3D" id="3.40.50.1820">
    <property type="entry name" value="alpha/beta hydrolase"/>
    <property type="match status" value="1"/>
</dbReference>
<dbReference type="AlphaFoldDB" id="A0A9X2KLK4"/>
<keyword evidence="2 4" id="KW-0378">Hydrolase</keyword>
<protein>
    <submittedName>
        <fullName evidence="4">Alpha/beta hydrolase-fold protein</fullName>
    </submittedName>
</protein>
<sequence>MIGRWACAAAILLTAPAAAQEAPAGATPADKRPGYTMPQTEMWDMTSDRGEVYRIFLSYPSVGEVPKDGYPVLYVLDGNAMFAGFAEARRIQEYSDVGKAIVVGVGYPTDKAYDTRRLKDFTVRLDKPAGEGQRRLVALGTGERDKFLAFLTGKLRAEIASRYKVNPARQSLFGHSLGGLFALHALYSRPEAFHAIVTASPSLWWNEQAMLVQERDFTARLAAGKIARVPRLLIVAGDREESIANTWDSEALAKRLAPLSAHGVRTRSEIYVGEGHMTVPARAMTDTLRFVATWP</sequence>
<keyword evidence="5" id="KW-1185">Reference proteome</keyword>
<name>A0A9X2KLK4_9SPHN</name>
<reference evidence="4" key="1">
    <citation type="submission" date="2022-05" db="EMBL/GenBank/DDBJ databases">
        <title>Sphingomonas sp. strain MG17 Genome sequencing and assembly.</title>
        <authorList>
            <person name="Kim I."/>
        </authorList>
    </citation>
    <scope>NUCLEOTIDE SEQUENCE</scope>
    <source>
        <strain evidence="4">MG17</strain>
    </source>
</reference>
<dbReference type="InterPro" id="IPR052558">
    <property type="entry name" value="Siderophore_Hydrolase_D"/>
</dbReference>
<dbReference type="Proteomes" id="UP001139451">
    <property type="component" value="Unassembled WGS sequence"/>
</dbReference>
<evidence type="ECO:0000256" key="2">
    <source>
        <dbReference type="ARBA" id="ARBA00022801"/>
    </source>
</evidence>
<dbReference type="PANTHER" id="PTHR40841:SF2">
    <property type="entry name" value="SIDEROPHORE-DEGRADING ESTERASE (EUROFUNG)"/>
    <property type="match status" value="1"/>
</dbReference>